<dbReference type="SMART" id="SM00320">
    <property type="entry name" value="WD40"/>
    <property type="match status" value="10"/>
</dbReference>
<evidence type="ECO:0000256" key="1">
    <source>
        <dbReference type="PROSITE-ProRule" id="PRU00221"/>
    </source>
</evidence>
<feature type="repeat" description="WD" evidence="1">
    <location>
        <begin position="563"/>
        <end position="597"/>
    </location>
</feature>
<dbReference type="SUPFAM" id="SSF50978">
    <property type="entry name" value="WD40 repeat-like"/>
    <property type="match status" value="1"/>
</dbReference>
<keyword evidence="1" id="KW-0853">WD repeat</keyword>
<dbReference type="PROSITE" id="PS50294">
    <property type="entry name" value="WD_REPEATS_REGION"/>
    <property type="match status" value="1"/>
</dbReference>
<protein>
    <submittedName>
        <fullName evidence="2">Uncharacterized protein</fullName>
    </submittedName>
</protein>
<accession>A0A7N0U5B2</accession>
<dbReference type="Gene3D" id="2.130.10.10">
    <property type="entry name" value="YVTN repeat-like/Quinoprotein amine dehydrogenase"/>
    <property type="match status" value="4"/>
</dbReference>
<dbReference type="SUPFAM" id="SSF50998">
    <property type="entry name" value="Quinoprotein alcohol dehydrogenase-like"/>
    <property type="match status" value="1"/>
</dbReference>
<feature type="repeat" description="WD" evidence="1">
    <location>
        <begin position="697"/>
        <end position="730"/>
    </location>
</feature>
<dbReference type="EnsemblPlants" id="Kaladp0054s0056.1.v1.1">
    <property type="protein sequence ID" value="Kaladp0054s0056.1.v1.1"/>
    <property type="gene ID" value="Kaladp0054s0056.v1.1"/>
</dbReference>
<evidence type="ECO:0000313" key="3">
    <source>
        <dbReference type="Proteomes" id="UP000594263"/>
    </source>
</evidence>
<reference evidence="2" key="1">
    <citation type="submission" date="2021-01" db="UniProtKB">
        <authorList>
            <consortium name="EnsemblPlants"/>
        </authorList>
    </citation>
    <scope>IDENTIFICATION</scope>
</reference>
<dbReference type="PANTHER" id="PTHR45589">
    <property type="entry name" value="WD REPEAT DOMAIN 62, ISOFORM G"/>
    <property type="match status" value="1"/>
</dbReference>
<organism evidence="2 3">
    <name type="scientific">Kalanchoe fedtschenkoi</name>
    <name type="common">Lavender scallops</name>
    <name type="synonym">South American air plant</name>
    <dbReference type="NCBI Taxonomy" id="63787"/>
    <lineage>
        <taxon>Eukaryota</taxon>
        <taxon>Viridiplantae</taxon>
        <taxon>Streptophyta</taxon>
        <taxon>Embryophyta</taxon>
        <taxon>Tracheophyta</taxon>
        <taxon>Spermatophyta</taxon>
        <taxon>Magnoliopsida</taxon>
        <taxon>eudicotyledons</taxon>
        <taxon>Gunneridae</taxon>
        <taxon>Pentapetalae</taxon>
        <taxon>Saxifragales</taxon>
        <taxon>Crassulaceae</taxon>
        <taxon>Kalanchoe</taxon>
    </lineage>
</organism>
<proteinExistence type="predicted"/>
<dbReference type="AlphaFoldDB" id="A0A7N0U5B2"/>
<name>A0A7N0U5B2_KALFE</name>
<dbReference type="PROSITE" id="PS50082">
    <property type="entry name" value="WD_REPEATS_2"/>
    <property type="match status" value="3"/>
</dbReference>
<evidence type="ECO:0000313" key="2">
    <source>
        <dbReference type="EnsemblPlants" id="Kaladp0054s0056.1.v1.1"/>
    </source>
</evidence>
<dbReference type="Proteomes" id="UP000594263">
    <property type="component" value="Unplaced"/>
</dbReference>
<dbReference type="InterPro" id="IPR036322">
    <property type="entry name" value="WD40_repeat_dom_sf"/>
</dbReference>
<dbReference type="Gramene" id="Kaladp0054s0056.1.v1.1">
    <property type="protein sequence ID" value="Kaladp0054s0056.1.v1.1"/>
    <property type="gene ID" value="Kaladp0054s0056.v1.1"/>
</dbReference>
<dbReference type="InterPro" id="IPR001680">
    <property type="entry name" value="WD40_rpt"/>
</dbReference>
<keyword evidence="3" id="KW-1185">Reference proteome</keyword>
<dbReference type="InterPro" id="IPR011047">
    <property type="entry name" value="Quinoprotein_ADH-like_sf"/>
</dbReference>
<dbReference type="PANTHER" id="PTHR45589:SF1">
    <property type="entry name" value="WD REPEAT DOMAIN 62, ISOFORM G"/>
    <property type="match status" value="1"/>
</dbReference>
<feature type="repeat" description="WD" evidence="1">
    <location>
        <begin position="110"/>
        <end position="153"/>
    </location>
</feature>
<dbReference type="Pfam" id="PF00400">
    <property type="entry name" value="WD40"/>
    <property type="match status" value="4"/>
</dbReference>
<dbReference type="OMA" id="LSCENMH"/>
<sequence>MKPRRKLKKAGSIPQLVLEEIIGLSVKNSNGLASSFGTSRCVYTAGCVAVVYNVELGTQQSHLMLPQTPPKPLSCVAISLDGRYVAAGEIGKQASVIVWDCELLSLISVLKGHQHGVVSIAFSPDGKHLVSAGSTSDGYICLWNWQSGTLVSKLIASSPSSAILSVSFSSNAKFVVIAGNNHLKLCSIRPNARPNSRSGTGSLIFGKPVNVTHQKGSSFLSLACPLWATGNSAKLADGFSPIFALSDKGVLCQLSAGFKVQKSVNLKVEKAFSLSASNNMIACACNCGIVQLFTIDTLTYVGELHYSLDKKSQDGIDILGHDRMTQPDTRCPSPFPDAVACQFVTPEKLVVIYGDHSLYVWDVHDTCKPTRCCVLVSHSACIWDIKSLPCENNHNPSSGCAARGCSGGVPFATCSGDGTIRIWDFTFQSILSGQFSTDSPSLACETINTTLLVSSGIFEREAVEVDVNKQGFRSMTVSEDGKYLAAGNLVGSLLIYNLHTSTCVCVQDAHGAEILSLSFSSPYQERRMSNKILKRNYLLASGCRDGVIHLYDVERDFAVIGSIDDHSTAVTIVQLGPSGCRIISGGADGTIIFHDVDVTHTGCQLLRHHHQRACAGALYDMFIDPMVEFAVTVGQGANICTYDLSSGELVHILKLTEGFSNPIKVTMDPSGSYLLCSYSNRTVCMYDYLTGELVAKVMGHSEVVTGIIFLPDCRHIVSVSGDSCIFLWKVPDTISERMMQRMKESSSPLSPLDVPEKLTVGAFLIREDDDANQESVLSLEDDRCFSKSKQFFAKGYQESSAFRFSISRLPKWAQKEVVGTIPSVSETILPQYTDVHSTPLAIHDRVKVSPHHEVETSPDLVAGDFKRILNSISSCDTGSSQGYINPEIEISAISFSKMRWRTIHTVCLDQLTPEVRHLNSSNMLLSSINLAQGTSDPSDEKQVTGNSNGLNDVKEKALFSSTVCKDQHCFTANNTVERLTPCGDGNKMPAAFEIENQPDSFFERHFNNLSTIRKVEKQSSVMKKSSSLFTVRRNNFKGCKTLSSSSNEVSIQNPVPCMLLEDLSSDSIVGQAHQALSELKHDLKTRATDLQSYADFVQKHDLKTKAADLQSSDLSSSLLEPLNHTINKDLNQLDVTEYDPNTLDRQEVIAQLKEALFGLNAATETVHNLFSKLESLLPKEDHAASPEANVYHDAARVLPSIAEKIHAVSNLVCLVSNQHSL</sequence>
<dbReference type="InterPro" id="IPR015943">
    <property type="entry name" value="WD40/YVTN_repeat-like_dom_sf"/>
</dbReference>
<dbReference type="InterPro" id="IPR052779">
    <property type="entry name" value="WDR62"/>
</dbReference>